<dbReference type="AlphaFoldDB" id="A0A918BZD5"/>
<dbReference type="GO" id="GO:0016020">
    <property type="term" value="C:membrane"/>
    <property type="evidence" value="ECO:0007669"/>
    <property type="project" value="InterPro"/>
</dbReference>
<dbReference type="InterPro" id="IPR010067">
    <property type="entry name" value="ABC_SsuA_sub-bd"/>
</dbReference>
<dbReference type="PANTHER" id="PTHR30024">
    <property type="entry name" value="ALIPHATIC SULFONATES-BINDING PROTEIN-RELATED"/>
    <property type="match status" value="1"/>
</dbReference>
<dbReference type="Gene3D" id="3.40.190.10">
    <property type="entry name" value="Periplasmic binding protein-like II"/>
    <property type="match status" value="2"/>
</dbReference>
<dbReference type="SUPFAM" id="SSF53850">
    <property type="entry name" value="Periplasmic binding protein-like II"/>
    <property type="match status" value="1"/>
</dbReference>
<keyword evidence="4" id="KW-0813">Transport</keyword>
<evidence type="ECO:0000256" key="3">
    <source>
        <dbReference type="ARBA" id="ARBA00010742"/>
    </source>
</evidence>
<evidence type="ECO:0000313" key="10">
    <source>
        <dbReference type="EMBL" id="GGQ97687.1"/>
    </source>
</evidence>
<dbReference type="CDD" id="cd13553">
    <property type="entry name" value="PBP2_NrtA_CpmA_like"/>
    <property type="match status" value="1"/>
</dbReference>
<dbReference type="Proteomes" id="UP000603865">
    <property type="component" value="Unassembled WGS sequence"/>
</dbReference>
<organism evidence="10 11">
    <name type="scientific">Deinococcus ruber</name>
    <dbReference type="NCBI Taxonomy" id="1848197"/>
    <lineage>
        <taxon>Bacteria</taxon>
        <taxon>Thermotogati</taxon>
        <taxon>Deinococcota</taxon>
        <taxon>Deinococci</taxon>
        <taxon>Deinococcales</taxon>
        <taxon>Deinococcaceae</taxon>
        <taxon>Deinococcus</taxon>
    </lineage>
</organism>
<accession>A0A918BZD5</accession>
<evidence type="ECO:0000256" key="9">
    <source>
        <dbReference type="ARBA" id="ARBA00024031"/>
    </source>
</evidence>
<dbReference type="InterPro" id="IPR044527">
    <property type="entry name" value="NrtA/CpmA_ABC-bd_dom"/>
</dbReference>
<comment type="similarity">
    <text evidence="9">Belongs to the CmpA/NrtA family.</text>
</comment>
<sequence>MNHADLNRSPTDSLNATPRRLSSRRLLQVTLLGAVGVATGAALLGVSTVQAQKATTVRIGYFPNLTHAPALVALERGEFAKAFGKVTLQTKDFVSGTQLSEAFAAGTIDIGYIGPGPAINAVAKGLPVQIIAGASNAGAVLIARKGVNIATFKDLAGKKVGVPSLGNTQDISLRHILKEQGLKSQVDGGNVSIIPVAPADVAAAFSSKSLDAALVPEPWGALLESQGNKLVLDEKAIWRGGNYPSAVVIVNTQFAADNPQLVQAFVKAHLNAVNFILKNTPAAQAAISAQLLKLTGQKVNALVLQRALARTRITADIDMDALKEYADLNREAGYAREIPDLSKAVNLTYLNAARAGK</sequence>
<keyword evidence="5" id="KW-1003">Cell membrane</keyword>
<comment type="similarity">
    <text evidence="3">Belongs to the bacterial solute-binding protein SsuA/TauA family.</text>
</comment>
<reference evidence="10" key="2">
    <citation type="submission" date="2020-09" db="EMBL/GenBank/DDBJ databases">
        <authorList>
            <person name="Sun Q."/>
            <person name="Ohkuma M."/>
        </authorList>
    </citation>
    <scope>NUCLEOTIDE SEQUENCE</scope>
    <source>
        <strain evidence="10">JCM 31311</strain>
    </source>
</reference>
<dbReference type="GO" id="GO:0042626">
    <property type="term" value="F:ATPase-coupled transmembrane transporter activity"/>
    <property type="evidence" value="ECO:0007669"/>
    <property type="project" value="InterPro"/>
</dbReference>
<evidence type="ECO:0000256" key="7">
    <source>
        <dbReference type="ARBA" id="ARBA00022729"/>
    </source>
</evidence>
<gene>
    <name evidence="10" type="ORF">GCM10008957_07720</name>
</gene>
<dbReference type="EMBL" id="BMQL01000002">
    <property type="protein sequence ID" value="GGQ97687.1"/>
    <property type="molecule type" value="Genomic_DNA"/>
</dbReference>
<evidence type="ECO:0000313" key="11">
    <source>
        <dbReference type="Proteomes" id="UP000603865"/>
    </source>
</evidence>
<keyword evidence="6" id="KW-0997">Cell inner membrane</keyword>
<dbReference type="PROSITE" id="PS51318">
    <property type="entry name" value="TAT"/>
    <property type="match status" value="1"/>
</dbReference>
<dbReference type="Pfam" id="PF13379">
    <property type="entry name" value="NMT1_2"/>
    <property type="match status" value="1"/>
</dbReference>
<reference evidence="10" key="1">
    <citation type="journal article" date="2014" name="Int. J. Syst. Evol. Microbiol.">
        <title>Complete genome sequence of Corynebacterium casei LMG S-19264T (=DSM 44701T), isolated from a smear-ripened cheese.</title>
        <authorList>
            <consortium name="US DOE Joint Genome Institute (JGI-PGF)"/>
            <person name="Walter F."/>
            <person name="Albersmeier A."/>
            <person name="Kalinowski J."/>
            <person name="Ruckert C."/>
        </authorList>
    </citation>
    <scope>NUCLEOTIDE SEQUENCE</scope>
    <source>
        <strain evidence="10">JCM 31311</strain>
    </source>
</reference>
<dbReference type="GO" id="GO:0012505">
    <property type="term" value="C:endomembrane system"/>
    <property type="evidence" value="ECO:0007669"/>
    <property type="project" value="UniProtKB-SubCell"/>
</dbReference>
<keyword evidence="8" id="KW-0472">Membrane</keyword>
<protein>
    <submittedName>
        <fullName evidence="10">ABC transporter substrate-binding protein</fullName>
    </submittedName>
</protein>
<dbReference type="PANTHER" id="PTHR30024:SF47">
    <property type="entry name" value="TAURINE-BINDING PERIPLASMIC PROTEIN"/>
    <property type="match status" value="1"/>
</dbReference>
<dbReference type="NCBIfam" id="TIGR01728">
    <property type="entry name" value="SsuA_fam"/>
    <property type="match status" value="1"/>
</dbReference>
<proteinExistence type="inferred from homology"/>
<keyword evidence="11" id="KW-1185">Reference proteome</keyword>
<evidence type="ECO:0000256" key="2">
    <source>
        <dbReference type="ARBA" id="ARBA00004418"/>
    </source>
</evidence>
<comment type="caution">
    <text evidence="10">The sequence shown here is derived from an EMBL/GenBank/DDBJ whole genome shotgun (WGS) entry which is preliminary data.</text>
</comment>
<comment type="subcellular location">
    <subcellularLocation>
        <location evidence="1">Endomembrane system</location>
    </subcellularLocation>
    <subcellularLocation>
        <location evidence="2">Periplasm</location>
    </subcellularLocation>
</comment>
<evidence type="ECO:0000256" key="8">
    <source>
        <dbReference type="ARBA" id="ARBA00023136"/>
    </source>
</evidence>
<dbReference type="InterPro" id="IPR006311">
    <property type="entry name" value="TAT_signal"/>
</dbReference>
<dbReference type="GO" id="GO:0042597">
    <property type="term" value="C:periplasmic space"/>
    <property type="evidence" value="ECO:0007669"/>
    <property type="project" value="UniProtKB-SubCell"/>
</dbReference>
<evidence type="ECO:0000256" key="1">
    <source>
        <dbReference type="ARBA" id="ARBA00004308"/>
    </source>
</evidence>
<name>A0A918BZD5_9DEIO</name>
<keyword evidence="7" id="KW-0732">Signal</keyword>
<evidence type="ECO:0000256" key="5">
    <source>
        <dbReference type="ARBA" id="ARBA00022475"/>
    </source>
</evidence>
<evidence type="ECO:0000256" key="4">
    <source>
        <dbReference type="ARBA" id="ARBA00022448"/>
    </source>
</evidence>
<evidence type="ECO:0000256" key="6">
    <source>
        <dbReference type="ARBA" id="ARBA00022519"/>
    </source>
</evidence>